<evidence type="ECO:0000313" key="3">
    <source>
        <dbReference type="Proteomes" id="UP001330812"/>
    </source>
</evidence>
<dbReference type="RefSeq" id="WP_326835170.1">
    <property type="nucleotide sequence ID" value="NZ_CP142149.1"/>
</dbReference>
<gene>
    <name evidence="2" type="ORF">VSH64_09630</name>
</gene>
<sequence length="65" mass="6747">MTGPQTVVDEFKLPQPRFADRGSTADATGRAGTARGAGRAGSTDLALVGVRHGSIRPRQRDAAGR</sequence>
<organism evidence="2 3">
    <name type="scientific">Amycolatopsis rhabdoformis</name>
    <dbReference type="NCBI Taxonomy" id="1448059"/>
    <lineage>
        <taxon>Bacteria</taxon>
        <taxon>Bacillati</taxon>
        <taxon>Actinomycetota</taxon>
        <taxon>Actinomycetes</taxon>
        <taxon>Pseudonocardiales</taxon>
        <taxon>Pseudonocardiaceae</taxon>
        <taxon>Amycolatopsis</taxon>
    </lineage>
</organism>
<protein>
    <submittedName>
        <fullName evidence="2">Uncharacterized protein</fullName>
    </submittedName>
</protein>
<reference evidence="2 3" key="1">
    <citation type="journal article" date="2015" name="Int. J. Syst. Evol. Microbiol.">
        <title>Amycolatopsis rhabdoformis sp. nov., an actinomycete isolated from a tropical forest soil.</title>
        <authorList>
            <person name="Souza W.R."/>
            <person name="Silva R.E."/>
            <person name="Goodfellow M."/>
            <person name="Busarakam K."/>
            <person name="Figueiro F.S."/>
            <person name="Ferreira D."/>
            <person name="Rodrigues-Filho E."/>
            <person name="Moraes L.A.B."/>
            <person name="Zucchi T.D."/>
        </authorList>
    </citation>
    <scope>NUCLEOTIDE SEQUENCE [LARGE SCALE GENOMIC DNA]</scope>
    <source>
        <strain evidence="2 3">NCIMB 14900</strain>
    </source>
</reference>
<name>A0ABZ1IDL4_9PSEU</name>
<dbReference type="Proteomes" id="UP001330812">
    <property type="component" value="Chromosome"/>
</dbReference>
<feature type="region of interest" description="Disordered" evidence="1">
    <location>
        <begin position="1"/>
        <end position="65"/>
    </location>
</feature>
<keyword evidence="3" id="KW-1185">Reference proteome</keyword>
<accession>A0ABZ1IDL4</accession>
<dbReference type="EMBL" id="CP142149">
    <property type="protein sequence ID" value="WSE32362.1"/>
    <property type="molecule type" value="Genomic_DNA"/>
</dbReference>
<feature type="compositionally biased region" description="Low complexity" evidence="1">
    <location>
        <begin position="21"/>
        <end position="44"/>
    </location>
</feature>
<evidence type="ECO:0000313" key="2">
    <source>
        <dbReference type="EMBL" id="WSE32362.1"/>
    </source>
</evidence>
<proteinExistence type="predicted"/>
<evidence type="ECO:0000256" key="1">
    <source>
        <dbReference type="SAM" id="MobiDB-lite"/>
    </source>
</evidence>